<sequence>MDTRKRTLIKAVIWNLIGLSVMMTVGFIATGSFAVGGAMAVVNASIGLTTYVLYERVWDRVQWGRNV</sequence>
<feature type="transmembrane region" description="Helical" evidence="1">
    <location>
        <begin position="12"/>
        <end position="29"/>
    </location>
</feature>
<keyword evidence="4" id="KW-1185">Reference proteome</keyword>
<dbReference type="Proteomes" id="UP000005307">
    <property type="component" value="Chromosome"/>
</dbReference>
<dbReference type="RefSeq" id="WP_015499140.1">
    <property type="nucleotide sequence ID" value="NC_020911.1"/>
</dbReference>
<feature type="transmembrane region" description="Helical" evidence="1">
    <location>
        <begin position="35"/>
        <end position="54"/>
    </location>
</feature>
<evidence type="ECO:0000256" key="1">
    <source>
        <dbReference type="SAM" id="Phobius"/>
    </source>
</evidence>
<keyword evidence="1" id="KW-1133">Transmembrane helix</keyword>
<dbReference type="EMBL" id="CP003740">
    <property type="protein sequence ID" value="AGI67104.1"/>
    <property type="molecule type" value="Genomic_DNA"/>
</dbReference>
<proteinExistence type="predicted"/>
<dbReference type="AlphaFoldDB" id="M9R3A5"/>
<dbReference type="OrthoDB" id="197461at2"/>
<organism evidence="3 4">
    <name type="scientific">Octadecabacter antarcticus 307</name>
    <dbReference type="NCBI Taxonomy" id="391626"/>
    <lineage>
        <taxon>Bacteria</taxon>
        <taxon>Pseudomonadati</taxon>
        <taxon>Pseudomonadota</taxon>
        <taxon>Alphaproteobacteria</taxon>
        <taxon>Rhodobacterales</taxon>
        <taxon>Roseobacteraceae</taxon>
        <taxon>Octadecabacter</taxon>
    </lineage>
</organism>
<dbReference type="InterPro" id="IPR018638">
    <property type="entry name" value="DUF2061_membrane"/>
</dbReference>
<reference evidence="3 4" key="1">
    <citation type="journal article" date="2013" name="PLoS ONE">
        <title>Poles Apart: Arctic and Antarctic Octadecabacter strains Share High Genome Plasticity and a New Type of Xanthorhodopsin.</title>
        <authorList>
            <person name="Vollmers J."/>
            <person name="Voget S."/>
            <person name="Dietrich S."/>
            <person name="Gollnow K."/>
            <person name="Smits M."/>
            <person name="Meyer K."/>
            <person name="Brinkhoff T."/>
            <person name="Simon M."/>
            <person name="Daniel R."/>
        </authorList>
    </citation>
    <scope>NUCLEOTIDE SEQUENCE [LARGE SCALE GENOMIC DNA]</scope>
    <source>
        <strain evidence="3 4">307</strain>
    </source>
</reference>
<name>M9R3A5_9RHOB</name>
<keyword evidence="1" id="KW-0812">Transmembrane</keyword>
<evidence type="ECO:0000313" key="3">
    <source>
        <dbReference type="EMBL" id="AGI67104.1"/>
    </source>
</evidence>
<keyword evidence="1" id="KW-0472">Membrane</keyword>
<evidence type="ECO:0000313" key="4">
    <source>
        <dbReference type="Proteomes" id="UP000005307"/>
    </source>
</evidence>
<dbReference type="eggNOG" id="COG3205">
    <property type="taxonomic scope" value="Bacteria"/>
</dbReference>
<dbReference type="STRING" id="391626.OAN307_c14280"/>
<dbReference type="HOGENOM" id="CLU_160691_3_3_5"/>
<protein>
    <submittedName>
        <fullName evidence="3">Putative DUF2061 family protein</fullName>
    </submittedName>
</protein>
<dbReference type="Pfam" id="PF09834">
    <property type="entry name" value="DUF2061"/>
    <property type="match status" value="1"/>
</dbReference>
<feature type="domain" description="DUF2061" evidence="2">
    <location>
        <begin position="8"/>
        <end position="59"/>
    </location>
</feature>
<gene>
    <name evidence="3" type="ORF">OAN307_c14280</name>
</gene>
<dbReference type="KEGG" id="oat:OAN307_c14280"/>
<evidence type="ECO:0000259" key="2">
    <source>
        <dbReference type="Pfam" id="PF09834"/>
    </source>
</evidence>
<accession>M9R3A5</accession>